<dbReference type="EMBL" id="RQTK01000559">
    <property type="protein sequence ID" value="RUS77707.1"/>
    <property type="molecule type" value="Genomic_DNA"/>
</dbReference>
<dbReference type="AlphaFoldDB" id="A0A3S1B1P2"/>
<proteinExistence type="predicted"/>
<name>A0A3S1B1P2_ELYCH</name>
<comment type="caution">
    <text evidence="2">The sequence shown here is derived from an EMBL/GenBank/DDBJ whole genome shotgun (WGS) entry which is preliminary data.</text>
</comment>
<sequence>MLSLPSLLRSSKPIYVVPSLWEPLSPYPGSPHMESLDVSLLMSGDSPKGGGGRNESNSSGTGEKSSSSRSKRSRNRSNLSTMVPFPFPFLLKVTTGVGSAGMPDRASNVVSCTLCFPRE</sequence>
<feature type="region of interest" description="Disordered" evidence="1">
    <location>
        <begin position="23"/>
        <end position="82"/>
    </location>
</feature>
<protein>
    <submittedName>
        <fullName evidence="2">Uncharacterized protein</fullName>
    </submittedName>
</protein>
<reference evidence="2 3" key="1">
    <citation type="submission" date="2019-01" db="EMBL/GenBank/DDBJ databases">
        <title>A draft genome assembly of the solar-powered sea slug Elysia chlorotica.</title>
        <authorList>
            <person name="Cai H."/>
            <person name="Li Q."/>
            <person name="Fang X."/>
            <person name="Li J."/>
            <person name="Curtis N.E."/>
            <person name="Altenburger A."/>
            <person name="Shibata T."/>
            <person name="Feng M."/>
            <person name="Maeda T."/>
            <person name="Schwartz J.A."/>
            <person name="Shigenobu S."/>
            <person name="Lundholm N."/>
            <person name="Nishiyama T."/>
            <person name="Yang H."/>
            <person name="Hasebe M."/>
            <person name="Li S."/>
            <person name="Pierce S.K."/>
            <person name="Wang J."/>
        </authorList>
    </citation>
    <scope>NUCLEOTIDE SEQUENCE [LARGE SCALE GENOMIC DNA]</scope>
    <source>
        <strain evidence="2">EC2010</strain>
        <tissue evidence="2">Whole organism of an adult</tissue>
    </source>
</reference>
<evidence type="ECO:0000313" key="3">
    <source>
        <dbReference type="Proteomes" id="UP000271974"/>
    </source>
</evidence>
<feature type="non-terminal residue" evidence="2">
    <location>
        <position position="119"/>
    </location>
</feature>
<accession>A0A3S1B1P2</accession>
<keyword evidence="3" id="KW-1185">Reference proteome</keyword>
<gene>
    <name evidence="2" type="ORF">EGW08_014543</name>
</gene>
<feature type="compositionally biased region" description="Low complexity" evidence="1">
    <location>
        <begin position="54"/>
        <end position="68"/>
    </location>
</feature>
<evidence type="ECO:0000313" key="2">
    <source>
        <dbReference type="EMBL" id="RUS77707.1"/>
    </source>
</evidence>
<organism evidence="2 3">
    <name type="scientific">Elysia chlorotica</name>
    <name type="common">Eastern emerald elysia</name>
    <name type="synonym">Sea slug</name>
    <dbReference type="NCBI Taxonomy" id="188477"/>
    <lineage>
        <taxon>Eukaryota</taxon>
        <taxon>Metazoa</taxon>
        <taxon>Spiralia</taxon>
        <taxon>Lophotrochozoa</taxon>
        <taxon>Mollusca</taxon>
        <taxon>Gastropoda</taxon>
        <taxon>Heterobranchia</taxon>
        <taxon>Euthyneura</taxon>
        <taxon>Panpulmonata</taxon>
        <taxon>Sacoglossa</taxon>
        <taxon>Placobranchoidea</taxon>
        <taxon>Plakobranchidae</taxon>
        <taxon>Elysia</taxon>
    </lineage>
</organism>
<evidence type="ECO:0000256" key="1">
    <source>
        <dbReference type="SAM" id="MobiDB-lite"/>
    </source>
</evidence>
<dbReference type="Proteomes" id="UP000271974">
    <property type="component" value="Unassembled WGS sequence"/>
</dbReference>